<dbReference type="GO" id="GO:0009086">
    <property type="term" value="P:methionine biosynthetic process"/>
    <property type="evidence" value="ECO:0007669"/>
    <property type="project" value="TreeGrafter"/>
</dbReference>
<comment type="similarity">
    <text evidence="3 8">Belongs to the methylenetetrahydrofolate reductase family.</text>
</comment>
<dbReference type="Proteomes" id="UP000051448">
    <property type="component" value="Unassembled WGS sequence"/>
</dbReference>
<evidence type="ECO:0000256" key="6">
    <source>
        <dbReference type="ARBA" id="ARBA00023002"/>
    </source>
</evidence>
<dbReference type="GO" id="GO:0071949">
    <property type="term" value="F:FAD binding"/>
    <property type="evidence" value="ECO:0007669"/>
    <property type="project" value="TreeGrafter"/>
</dbReference>
<reference evidence="9 10" key="1">
    <citation type="journal article" date="2015" name="Genome Announc.">
        <title>Expanding the biotechnology potential of lactobacilli through comparative genomics of 213 strains and associated genera.</title>
        <authorList>
            <person name="Sun Z."/>
            <person name="Harris H.M."/>
            <person name="McCann A."/>
            <person name="Guo C."/>
            <person name="Argimon S."/>
            <person name="Zhang W."/>
            <person name="Yang X."/>
            <person name="Jeffery I.B."/>
            <person name="Cooney J.C."/>
            <person name="Kagawa T.F."/>
            <person name="Liu W."/>
            <person name="Song Y."/>
            <person name="Salvetti E."/>
            <person name="Wrobel A."/>
            <person name="Rasinkangas P."/>
            <person name="Parkhill J."/>
            <person name="Rea M.C."/>
            <person name="O'Sullivan O."/>
            <person name="Ritari J."/>
            <person name="Douillard F.P."/>
            <person name="Paul Ross R."/>
            <person name="Yang R."/>
            <person name="Briner A.E."/>
            <person name="Felis G.E."/>
            <person name="de Vos W.M."/>
            <person name="Barrangou R."/>
            <person name="Klaenhammer T.R."/>
            <person name="Caufield P.W."/>
            <person name="Cui Y."/>
            <person name="Zhang H."/>
            <person name="O'Toole P.W."/>
        </authorList>
    </citation>
    <scope>NUCLEOTIDE SEQUENCE [LARGE SCALE GENOMIC DNA]</scope>
    <source>
        <strain evidence="9 10">DSM 19519</strain>
    </source>
</reference>
<dbReference type="RefSeq" id="WP_057868576.1">
    <property type="nucleotide sequence ID" value="NZ_AZDX01000001.1"/>
</dbReference>
<comment type="pathway">
    <text evidence="2 8">One-carbon metabolism; tetrahydrofolate interconversion.</text>
</comment>
<comment type="caution">
    <text evidence="9">The sequence shown here is derived from an EMBL/GenBank/DDBJ whole genome shotgun (WGS) entry which is preliminary data.</text>
</comment>
<sequence>MTTFNYSLELLQNSSISELATLQKLDPEFISITYTNHALSFFETTFTTALTLRKTTHIKTVIHLPATSFTKKELTTLLAELDCSPIDSVLVLSGDQKINKKSIYTSALELTRFLSNELPHLNILCSCHPETITSKVDLQKEIDLMKAKESAGCKIFISQIFFDNTSFVKFVKYCRAAGIKAQIRAGIMPIINKNQVSFVEKVLKIHLPHSFKNIENNTDLRKVGIQFALSQIKILKDKGIANFHFFTMNDLETIKILTDGVL</sequence>
<dbReference type="GO" id="GO:0035999">
    <property type="term" value="P:tetrahydrofolate interconversion"/>
    <property type="evidence" value="ECO:0007669"/>
    <property type="project" value="UniProtKB-UniPathway"/>
</dbReference>
<dbReference type="UniPathway" id="UPA00193"/>
<dbReference type="GeneID" id="98311271"/>
<evidence type="ECO:0000256" key="1">
    <source>
        <dbReference type="ARBA" id="ARBA00001974"/>
    </source>
</evidence>
<dbReference type="InterPro" id="IPR029041">
    <property type="entry name" value="FAD-linked_oxidoreductase-like"/>
</dbReference>
<proteinExistence type="inferred from homology"/>
<evidence type="ECO:0000256" key="8">
    <source>
        <dbReference type="RuleBase" id="RU003862"/>
    </source>
</evidence>
<dbReference type="OrthoDB" id="9812555at2"/>
<dbReference type="STRING" id="1423759.FC92_GL000177"/>
<keyword evidence="4 8" id="KW-0285">Flavoprotein</keyword>
<comment type="catalytic activity">
    <reaction evidence="7">
        <text>(6S)-5-methyl-5,6,7,8-tetrahydrofolate + NAD(+) = (6R)-5,10-methylene-5,6,7,8-tetrahydrofolate + NADH + H(+)</text>
        <dbReference type="Rhea" id="RHEA:19821"/>
        <dbReference type="ChEBI" id="CHEBI:15378"/>
        <dbReference type="ChEBI" id="CHEBI:15636"/>
        <dbReference type="ChEBI" id="CHEBI:18608"/>
        <dbReference type="ChEBI" id="CHEBI:57540"/>
        <dbReference type="ChEBI" id="CHEBI:57945"/>
        <dbReference type="EC" id="1.5.1.54"/>
    </reaction>
    <physiologicalReaction direction="right-to-left" evidence="7">
        <dbReference type="Rhea" id="RHEA:19823"/>
    </physiologicalReaction>
</comment>
<evidence type="ECO:0000256" key="3">
    <source>
        <dbReference type="ARBA" id="ARBA00006743"/>
    </source>
</evidence>
<comment type="cofactor">
    <cofactor evidence="1 8">
        <name>FAD</name>
        <dbReference type="ChEBI" id="CHEBI:57692"/>
    </cofactor>
</comment>
<protein>
    <recommendedName>
        <fullName evidence="8">Methylenetetrahydrofolate reductase</fullName>
    </recommendedName>
</protein>
<evidence type="ECO:0000313" key="10">
    <source>
        <dbReference type="Proteomes" id="UP000051448"/>
    </source>
</evidence>
<evidence type="ECO:0000256" key="2">
    <source>
        <dbReference type="ARBA" id="ARBA00004777"/>
    </source>
</evidence>
<dbReference type="Gene3D" id="3.20.20.220">
    <property type="match status" value="1"/>
</dbReference>
<evidence type="ECO:0000256" key="7">
    <source>
        <dbReference type="ARBA" id="ARBA00048628"/>
    </source>
</evidence>
<dbReference type="SUPFAM" id="SSF51730">
    <property type="entry name" value="FAD-linked oxidoreductase"/>
    <property type="match status" value="1"/>
</dbReference>
<dbReference type="AlphaFoldDB" id="A0A0R1MKZ8"/>
<dbReference type="GO" id="GO:0005829">
    <property type="term" value="C:cytosol"/>
    <property type="evidence" value="ECO:0007669"/>
    <property type="project" value="TreeGrafter"/>
</dbReference>
<dbReference type="PANTHER" id="PTHR45754:SF3">
    <property type="entry name" value="METHYLENETETRAHYDROFOLATE REDUCTASE (NADPH)"/>
    <property type="match status" value="1"/>
</dbReference>
<dbReference type="Pfam" id="PF02219">
    <property type="entry name" value="MTHFR"/>
    <property type="match status" value="1"/>
</dbReference>
<evidence type="ECO:0000313" key="9">
    <source>
        <dbReference type="EMBL" id="KRL08385.1"/>
    </source>
</evidence>
<evidence type="ECO:0000256" key="4">
    <source>
        <dbReference type="ARBA" id="ARBA00022630"/>
    </source>
</evidence>
<dbReference type="GO" id="GO:0106312">
    <property type="term" value="F:methylenetetrahydrofolate reductase (NADH) activity"/>
    <property type="evidence" value="ECO:0007669"/>
    <property type="project" value="UniProtKB-EC"/>
</dbReference>
<accession>A0A0R1MKZ8</accession>
<gene>
    <name evidence="9" type="ORF">FC92_GL000177</name>
</gene>
<keyword evidence="6 8" id="KW-0560">Oxidoreductase</keyword>
<dbReference type="InterPro" id="IPR003171">
    <property type="entry name" value="Mehydrof_redctse-like"/>
</dbReference>
<keyword evidence="10" id="KW-1185">Reference proteome</keyword>
<dbReference type="PATRIC" id="fig|1423759.3.peg.180"/>
<name>A0A0R1MKZ8_9LACO</name>
<evidence type="ECO:0000256" key="5">
    <source>
        <dbReference type="ARBA" id="ARBA00022827"/>
    </source>
</evidence>
<dbReference type="PANTHER" id="PTHR45754">
    <property type="entry name" value="METHYLENETETRAHYDROFOLATE REDUCTASE"/>
    <property type="match status" value="1"/>
</dbReference>
<organism evidence="9 10">
    <name type="scientific">Liquorilactobacillus hordei DSM 19519</name>
    <dbReference type="NCBI Taxonomy" id="1423759"/>
    <lineage>
        <taxon>Bacteria</taxon>
        <taxon>Bacillati</taxon>
        <taxon>Bacillota</taxon>
        <taxon>Bacilli</taxon>
        <taxon>Lactobacillales</taxon>
        <taxon>Lactobacillaceae</taxon>
        <taxon>Liquorilactobacillus</taxon>
    </lineage>
</organism>
<keyword evidence="5 8" id="KW-0274">FAD</keyword>
<dbReference type="EMBL" id="AZDX01000001">
    <property type="protein sequence ID" value="KRL08385.1"/>
    <property type="molecule type" value="Genomic_DNA"/>
</dbReference>